<dbReference type="Pfam" id="PF01434">
    <property type="entry name" value="Peptidase_M41"/>
    <property type="match status" value="1"/>
</dbReference>
<sequence>MPTPSPDKRTQYSIWYFVAVLLFLFLLPDWLSSQPQTIRYSEFRALALAGELQEVTVATEEVKASVRADQLSPYLSSEEVSRLRPSGDDTVRIRAIRVEDPDLVQVLEEAGVSYTGVRENTWLTSMLSWLLPLAVLVLVWSFLLRRMSGMGGGGSGSMMSIGKSKAKIYMEKDTRVTFDDVAGVDEAKAELQEVVDFLRDPDKYSRLGAHIPKGVLLVGPPGTGKTLMARAVAGQASVPFLSISGSEFVEMFVGVGAARVRDLFNQARGMAPAIIFIDELDALGRARGANPMMNNDEKEQTLNQLLVELDGFDPSSGLILLAATNRPEILDQALLRAGRFDRQVLVDRPDRIGRAQILKVHIRKIKLEPSIDMDKVAALTPGFTGADLANLVNEAALLATRRNANVVTLEDFNAAIERIVAGLEKKNRILSKKERRTVAYHELGHALVAMSLEGVDPVQKVSIIPRGISALGYTLQRPTEDRFLLSEQELRNRMTVLLGGRAAEQLVFNATSTGAADDIEKATEIARDMVTRFGMIPALGQVTYEQSSQNHMQQRWLGNSRQYSEATAEAIDQAIRELIDQAFNQATGILESHRETLENGAKQLLEVEVLSGEALQKLLGQEQQTVQT</sequence>
<dbReference type="Pfam" id="PF06480">
    <property type="entry name" value="FtsH_ext"/>
    <property type="match status" value="1"/>
</dbReference>
<reference evidence="17" key="1">
    <citation type="journal article" date="2019" name="Int. J. Syst. Evol. Microbiol.">
        <title>The Global Catalogue of Microorganisms (GCM) 10K type strain sequencing project: providing services to taxonomists for standard genome sequencing and annotation.</title>
        <authorList>
            <consortium name="The Broad Institute Genomics Platform"/>
            <consortium name="The Broad Institute Genome Sequencing Center for Infectious Disease"/>
            <person name="Wu L."/>
            <person name="Ma J."/>
        </authorList>
    </citation>
    <scope>NUCLEOTIDE SEQUENCE [LARGE SCALE GENOMIC DNA]</scope>
    <source>
        <strain evidence="17">KCTC 22280</strain>
    </source>
</reference>
<keyword evidence="7 13" id="KW-0378">Hydrolase</keyword>
<feature type="binding site" evidence="13">
    <location>
        <position position="518"/>
    </location>
    <ligand>
        <name>Zn(2+)</name>
        <dbReference type="ChEBI" id="CHEBI:29105"/>
        <note>catalytic</note>
    </ligand>
</feature>
<accession>A0ABQ3BAK9</accession>
<organism evidence="16 17">
    <name type="scientific">Marinobacter zhanjiangensis</name>
    <dbReference type="NCBI Taxonomy" id="578215"/>
    <lineage>
        <taxon>Bacteria</taxon>
        <taxon>Pseudomonadati</taxon>
        <taxon>Pseudomonadota</taxon>
        <taxon>Gammaproteobacteria</taxon>
        <taxon>Pseudomonadales</taxon>
        <taxon>Marinobacteraceae</taxon>
        <taxon>Marinobacter</taxon>
    </lineage>
</organism>
<dbReference type="Pfam" id="PF17862">
    <property type="entry name" value="AAA_lid_3"/>
    <property type="match status" value="1"/>
</dbReference>
<dbReference type="GO" id="GO:0008237">
    <property type="term" value="F:metallopeptidase activity"/>
    <property type="evidence" value="ECO:0007669"/>
    <property type="project" value="UniProtKB-KW"/>
</dbReference>
<feature type="binding site" evidence="13">
    <location>
        <begin position="219"/>
        <end position="226"/>
    </location>
    <ligand>
        <name>ATP</name>
        <dbReference type="ChEBI" id="CHEBI:30616"/>
    </ligand>
</feature>
<evidence type="ECO:0000259" key="15">
    <source>
        <dbReference type="SMART" id="SM00382"/>
    </source>
</evidence>
<dbReference type="HAMAP" id="MF_01458">
    <property type="entry name" value="FtsH"/>
    <property type="match status" value="1"/>
</dbReference>
<dbReference type="PANTHER" id="PTHR23076">
    <property type="entry name" value="METALLOPROTEASE M41 FTSH"/>
    <property type="match status" value="1"/>
</dbReference>
<keyword evidence="8 13" id="KW-0862">Zinc</keyword>
<comment type="similarity">
    <text evidence="2 13">In the C-terminal section; belongs to the peptidase M41 family.</text>
</comment>
<evidence type="ECO:0000256" key="11">
    <source>
        <dbReference type="ARBA" id="ARBA00023049"/>
    </source>
</evidence>
<dbReference type="PANTHER" id="PTHR23076:SF113">
    <property type="entry name" value="ATP-DEPENDENT ZINC METALLOPROTEASE FTSH 1, CHLOROPLASTIC-RELATED"/>
    <property type="match status" value="1"/>
</dbReference>
<keyword evidence="17" id="KW-1185">Reference proteome</keyword>
<dbReference type="RefSeq" id="WP_189578517.1">
    <property type="nucleotide sequence ID" value="NZ_BMXV01000011.1"/>
</dbReference>
<dbReference type="SUPFAM" id="SSF140990">
    <property type="entry name" value="FtsH protease domain-like"/>
    <property type="match status" value="1"/>
</dbReference>
<dbReference type="SUPFAM" id="SSF52540">
    <property type="entry name" value="P-loop containing nucleoside triphosphate hydrolases"/>
    <property type="match status" value="1"/>
</dbReference>
<comment type="similarity">
    <text evidence="13">In the central section; belongs to the AAA ATPase family.</text>
</comment>
<dbReference type="InterPro" id="IPR000642">
    <property type="entry name" value="Peptidase_M41"/>
</dbReference>
<keyword evidence="10 13" id="KW-1133">Transmembrane helix</keyword>
<evidence type="ECO:0000313" key="16">
    <source>
        <dbReference type="EMBL" id="GGY86062.1"/>
    </source>
</evidence>
<evidence type="ECO:0000256" key="9">
    <source>
        <dbReference type="ARBA" id="ARBA00022840"/>
    </source>
</evidence>
<evidence type="ECO:0000256" key="5">
    <source>
        <dbReference type="ARBA" id="ARBA00022723"/>
    </source>
</evidence>
<comment type="function">
    <text evidence="13">Acts as a processive, ATP-dependent zinc metallopeptidase for both cytoplasmic and membrane proteins. Plays a role in the quality control of integral membrane proteins.</text>
</comment>
<dbReference type="EMBL" id="BMXV01000011">
    <property type="protein sequence ID" value="GGY86062.1"/>
    <property type="molecule type" value="Genomic_DNA"/>
</dbReference>
<comment type="subunit">
    <text evidence="13">Homohexamer.</text>
</comment>
<evidence type="ECO:0000256" key="2">
    <source>
        <dbReference type="ARBA" id="ARBA00010044"/>
    </source>
</evidence>
<dbReference type="CDD" id="cd19501">
    <property type="entry name" value="RecA-like_FtsH"/>
    <property type="match status" value="1"/>
</dbReference>
<comment type="cofactor">
    <cofactor evidence="13">
        <name>Zn(2+)</name>
        <dbReference type="ChEBI" id="CHEBI:29105"/>
    </cofactor>
    <text evidence="13">Binds 1 zinc ion per subunit.</text>
</comment>
<dbReference type="InterPro" id="IPR005936">
    <property type="entry name" value="FtsH"/>
</dbReference>
<keyword evidence="12 13" id="KW-0472">Membrane</keyword>
<dbReference type="SMART" id="SM00382">
    <property type="entry name" value="AAA"/>
    <property type="match status" value="1"/>
</dbReference>
<dbReference type="NCBIfam" id="TIGR01241">
    <property type="entry name" value="FtsH_fam"/>
    <property type="match status" value="1"/>
</dbReference>
<dbReference type="Gene3D" id="1.20.58.760">
    <property type="entry name" value="Peptidase M41"/>
    <property type="match status" value="1"/>
</dbReference>
<evidence type="ECO:0000256" key="10">
    <source>
        <dbReference type="ARBA" id="ARBA00022989"/>
    </source>
</evidence>
<feature type="transmembrane region" description="Helical" evidence="13">
    <location>
        <begin position="12"/>
        <end position="31"/>
    </location>
</feature>
<feature type="domain" description="AAA+ ATPase" evidence="15">
    <location>
        <begin position="211"/>
        <end position="350"/>
    </location>
</feature>
<dbReference type="InterPro" id="IPR037219">
    <property type="entry name" value="Peptidase_M41-like"/>
</dbReference>
<evidence type="ECO:0000256" key="13">
    <source>
        <dbReference type="HAMAP-Rule" id="MF_01458"/>
    </source>
</evidence>
<dbReference type="Pfam" id="PF00004">
    <property type="entry name" value="AAA"/>
    <property type="match status" value="1"/>
</dbReference>
<dbReference type="InterPro" id="IPR003593">
    <property type="entry name" value="AAA+_ATPase"/>
</dbReference>
<feature type="binding site" evidence="13">
    <location>
        <position position="445"/>
    </location>
    <ligand>
        <name>Zn(2+)</name>
        <dbReference type="ChEBI" id="CHEBI:29105"/>
        <note>catalytic</note>
    </ligand>
</feature>
<protein>
    <recommendedName>
        <fullName evidence="13">ATP-dependent zinc metalloprotease FtsH</fullName>
        <ecNumber evidence="13">3.4.24.-</ecNumber>
    </recommendedName>
</protein>
<evidence type="ECO:0000256" key="1">
    <source>
        <dbReference type="ARBA" id="ARBA00004370"/>
    </source>
</evidence>
<comment type="caution">
    <text evidence="16">The sequence shown here is derived from an EMBL/GenBank/DDBJ whole genome shotgun (WGS) entry which is preliminary data.</text>
</comment>
<keyword evidence="9 13" id="KW-0067">ATP-binding</keyword>
<evidence type="ECO:0000256" key="8">
    <source>
        <dbReference type="ARBA" id="ARBA00022833"/>
    </source>
</evidence>
<dbReference type="InterPro" id="IPR011546">
    <property type="entry name" value="Pept_M41_FtsH_extracell"/>
</dbReference>
<dbReference type="Proteomes" id="UP000601597">
    <property type="component" value="Unassembled WGS sequence"/>
</dbReference>
<comment type="similarity">
    <text evidence="14">Belongs to the AAA ATPase family.</text>
</comment>
<evidence type="ECO:0000256" key="12">
    <source>
        <dbReference type="ARBA" id="ARBA00023136"/>
    </source>
</evidence>
<dbReference type="Gene3D" id="1.10.8.60">
    <property type="match status" value="1"/>
</dbReference>
<evidence type="ECO:0000256" key="6">
    <source>
        <dbReference type="ARBA" id="ARBA00022741"/>
    </source>
</evidence>
<comment type="subcellular location">
    <subcellularLocation>
        <location evidence="13">Cell membrane</location>
        <topology evidence="13">Multi-pass membrane protein</topology>
        <orientation evidence="13">Cytoplasmic side</orientation>
    </subcellularLocation>
    <subcellularLocation>
        <location evidence="1">Membrane</location>
    </subcellularLocation>
</comment>
<evidence type="ECO:0000313" key="17">
    <source>
        <dbReference type="Proteomes" id="UP000601597"/>
    </source>
</evidence>
<feature type="active site" evidence="13">
    <location>
        <position position="442"/>
    </location>
</feature>
<feature type="transmembrane region" description="Helical" evidence="13">
    <location>
        <begin position="122"/>
        <end position="143"/>
    </location>
</feature>
<dbReference type="Gene3D" id="3.40.50.300">
    <property type="entry name" value="P-loop containing nucleotide triphosphate hydrolases"/>
    <property type="match status" value="1"/>
</dbReference>
<evidence type="ECO:0000256" key="14">
    <source>
        <dbReference type="RuleBase" id="RU003651"/>
    </source>
</evidence>
<gene>
    <name evidence="13 16" type="primary">ftsH</name>
    <name evidence="16" type="ORF">GCM10007071_36940</name>
</gene>
<dbReference type="PROSITE" id="PS00674">
    <property type="entry name" value="AAA"/>
    <property type="match status" value="1"/>
</dbReference>
<evidence type="ECO:0000256" key="4">
    <source>
        <dbReference type="ARBA" id="ARBA00022692"/>
    </source>
</evidence>
<keyword evidence="11 13" id="KW-0482">Metalloprotease</keyword>
<dbReference type="InterPro" id="IPR003960">
    <property type="entry name" value="ATPase_AAA_CS"/>
</dbReference>
<proteinExistence type="inferred from homology"/>
<keyword evidence="13" id="KW-1003">Cell membrane</keyword>
<dbReference type="InterPro" id="IPR003959">
    <property type="entry name" value="ATPase_AAA_core"/>
</dbReference>
<evidence type="ECO:0000256" key="3">
    <source>
        <dbReference type="ARBA" id="ARBA00022670"/>
    </source>
</evidence>
<name>A0ABQ3BAK9_9GAMM</name>
<keyword evidence="4 13" id="KW-0812">Transmembrane</keyword>
<evidence type="ECO:0000256" key="7">
    <source>
        <dbReference type="ARBA" id="ARBA00022801"/>
    </source>
</evidence>
<dbReference type="Gene3D" id="3.30.720.210">
    <property type="match status" value="1"/>
</dbReference>
<keyword evidence="3 13" id="KW-0645">Protease</keyword>
<dbReference type="InterPro" id="IPR041569">
    <property type="entry name" value="AAA_lid_3"/>
</dbReference>
<dbReference type="EC" id="3.4.24.-" evidence="13"/>
<keyword evidence="6 13" id="KW-0547">Nucleotide-binding</keyword>
<keyword evidence="5 13" id="KW-0479">Metal-binding</keyword>
<feature type="binding site" evidence="13">
    <location>
        <position position="441"/>
    </location>
    <ligand>
        <name>Zn(2+)</name>
        <dbReference type="ChEBI" id="CHEBI:29105"/>
        <note>catalytic</note>
    </ligand>
</feature>
<dbReference type="InterPro" id="IPR027417">
    <property type="entry name" value="P-loop_NTPase"/>
</dbReference>